<keyword evidence="9" id="KW-0804">Transcription</keyword>
<dbReference type="Gene3D" id="2.60.40.720">
    <property type="match status" value="1"/>
</dbReference>
<comment type="caution">
    <text evidence="16">The sequence shown here is derived from an EMBL/GenBank/DDBJ whole genome shotgun (WGS) entry which is preliminary data.</text>
</comment>
<proteinExistence type="inferred from homology"/>
<keyword evidence="7" id="KW-0238">DNA-binding</keyword>
<evidence type="ECO:0000313" key="17">
    <source>
        <dbReference type="Proteomes" id="UP001208570"/>
    </source>
</evidence>
<feature type="domain" description="p53 tetramerisation" evidence="15">
    <location>
        <begin position="314"/>
        <end position="344"/>
    </location>
</feature>
<dbReference type="AlphaFoldDB" id="A0AAD9K6V3"/>
<evidence type="ECO:0000256" key="7">
    <source>
        <dbReference type="ARBA" id="ARBA00023125"/>
    </source>
</evidence>
<feature type="binding site" evidence="11">
    <location>
        <position position="233"/>
    </location>
    <ligand>
        <name>Zn(2+)</name>
        <dbReference type="ChEBI" id="CHEBI:29105"/>
    </ligand>
</feature>
<keyword evidence="3" id="KW-0053">Apoptosis</keyword>
<evidence type="ECO:0000256" key="8">
    <source>
        <dbReference type="ARBA" id="ARBA00023159"/>
    </source>
</evidence>
<evidence type="ECO:0000256" key="3">
    <source>
        <dbReference type="ARBA" id="ARBA00022703"/>
    </source>
</evidence>
<dbReference type="InterPro" id="IPR002117">
    <property type="entry name" value="p53_tumour_suppressor"/>
</dbReference>
<comment type="similarity">
    <text evidence="2">Belongs to the p53 family.</text>
</comment>
<accession>A0AAD9K6V3</accession>
<dbReference type="InterPro" id="IPR036674">
    <property type="entry name" value="p53_tetramer_sf"/>
</dbReference>
<evidence type="ECO:0000256" key="1">
    <source>
        <dbReference type="ARBA" id="ARBA00004123"/>
    </source>
</evidence>
<comment type="subcellular location">
    <subcellularLocation>
        <location evidence="1">Nucleus</location>
    </subcellularLocation>
</comment>
<feature type="compositionally biased region" description="Low complexity" evidence="13">
    <location>
        <begin position="42"/>
        <end position="66"/>
    </location>
</feature>
<evidence type="ECO:0000259" key="15">
    <source>
        <dbReference type="Pfam" id="PF07710"/>
    </source>
</evidence>
<dbReference type="SUPFAM" id="SSF47719">
    <property type="entry name" value="p53 tetramerization domain"/>
    <property type="match status" value="1"/>
</dbReference>
<dbReference type="GO" id="GO:0046872">
    <property type="term" value="F:metal ion binding"/>
    <property type="evidence" value="ECO:0007669"/>
    <property type="project" value="UniProtKB-KW"/>
</dbReference>
<feature type="region of interest" description="Disordered" evidence="13">
    <location>
        <begin position="277"/>
        <end position="310"/>
    </location>
</feature>
<feature type="binding site" evidence="11">
    <location>
        <position position="171"/>
    </location>
    <ligand>
        <name>Zn(2+)</name>
        <dbReference type="ChEBI" id="CHEBI:29105"/>
    </ligand>
</feature>
<dbReference type="InterPro" id="IPR008967">
    <property type="entry name" value="p53-like_TF_DNA-bd_sf"/>
</dbReference>
<feature type="compositionally biased region" description="Low complexity" evidence="13">
    <location>
        <begin position="281"/>
        <end position="292"/>
    </location>
</feature>
<keyword evidence="10" id="KW-0539">Nucleus</keyword>
<reference evidence="16" key="1">
    <citation type="journal article" date="2023" name="Mol. Biol. Evol.">
        <title>Third-Generation Sequencing Reveals the Adaptive Role of the Epigenome in Three Deep-Sea Polychaetes.</title>
        <authorList>
            <person name="Perez M."/>
            <person name="Aroh O."/>
            <person name="Sun Y."/>
            <person name="Lan Y."/>
            <person name="Juniper S.K."/>
            <person name="Young C.R."/>
            <person name="Angers B."/>
            <person name="Qian P.Y."/>
        </authorList>
    </citation>
    <scope>NUCLEOTIDE SEQUENCE</scope>
    <source>
        <strain evidence="16">P08H-3</strain>
    </source>
</reference>
<dbReference type="Gene3D" id="4.10.170.10">
    <property type="entry name" value="p53-like tetramerisation domain"/>
    <property type="match status" value="1"/>
</dbReference>
<keyword evidence="6" id="KW-0805">Transcription regulation</keyword>
<keyword evidence="8" id="KW-0010">Activator</keyword>
<feature type="region of interest" description="Disordered" evidence="13">
    <location>
        <begin position="35"/>
        <end position="66"/>
    </location>
</feature>
<evidence type="ECO:0000313" key="16">
    <source>
        <dbReference type="EMBL" id="KAK2165777.1"/>
    </source>
</evidence>
<dbReference type="GO" id="GO:0006915">
    <property type="term" value="P:apoptotic process"/>
    <property type="evidence" value="ECO:0007669"/>
    <property type="project" value="UniProtKB-KW"/>
</dbReference>
<feature type="domain" description="p53 DNA-binding" evidence="14">
    <location>
        <begin position="95"/>
        <end position="282"/>
    </location>
</feature>
<feature type="region of interest" description="Disordered" evidence="13">
    <location>
        <begin position="73"/>
        <end position="92"/>
    </location>
</feature>
<feature type="binding site" evidence="11">
    <location>
        <position position="174"/>
    </location>
    <ligand>
        <name>Zn(2+)</name>
        <dbReference type="ChEBI" id="CHEBI:29105"/>
    </ligand>
</feature>
<sequence>MAFDGSSYHLDFISTIEDWEDELLKMNGLSSVPTRCHVPSISPSNETYASSTSSSRPSSVSPASFNSSSVTSTSSPVLQISPSPVTLSQSVPSSTAYRGDYNFEISFEHQTKETKATTWTYSESLGKLYVRMATTCPIRFRTSSEVPPGAVIRALPVYMRPEHVQDAVRRCPNHATSTENNEDHPAPSHLIRCDHKMAAYVVDPYNGRQSVIIPQEQAQAGSLWVTNLYQFMCFSSCVGGLNRRPMQVIFTLERDGIVLGRHAVEVRICACPGRDRRADESSAASNSNGQSGNRKRPASKMNLSISPSGKRHRGEVFTLTVSSRENYDILCKIRDALELAARIPTRQVDQYMSQKMAAESFSHVNNMASVDSKERCSGRNVSMATIYQSASSNILIPQPGKHLYNMTLANGQSM</sequence>
<dbReference type="PANTHER" id="PTHR11447">
    <property type="entry name" value="CELLULAR TUMOR ANTIGEN P53"/>
    <property type="match status" value="1"/>
</dbReference>
<dbReference type="Pfam" id="PF07710">
    <property type="entry name" value="P53_tetramer"/>
    <property type="match status" value="1"/>
</dbReference>
<evidence type="ECO:0000256" key="11">
    <source>
        <dbReference type="PIRSR" id="PIRSR602117-1"/>
    </source>
</evidence>
<protein>
    <recommendedName>
        <fullName evidence="18">Cellular tumor antigen p53</fullName>
    </recommendedName>
</protein>
<feature type="site" description="Interaction with DNA" evidence="12">
    <location>
        <position position="115"/>
    </location>
</feature>
<dbReference type="PANTHER" id="PTHR11447:SF16">
    <property type="entry name" value="P53 PROTEIN LONG FORM VARIANT 1"/>
    <property type="match status" value="1"/>
</dbReference>
<dbReference type="GO" id="GO:0000978">
    <property type="term" value="F:RNA polymerase II cis-regulatory region sequence-specific DNA binding"/>
    <property type="evidence" value="ECO:0007669"/>
    <property type="project" value="TreeGrafter"/>
</dbReference>
<evidence type="ECO:0000256" key="5">
    <source>
        <dbReference type="ARBA" id="ARBA00022833"/>
    </source>
</evidence>
<feature type="compositionally biased region" description="Polar residues" evidence="13">
    <location>
        <begin position="77"/>
        <end position="92"/>
    </location>
</feature>
<evidence type="ECO:0000256" key="9">
    <source>
        <dbReference type="ARBA" id="ARBA00023163"/>
    </source>
</evidence>
<name>A0AAD9K6V3_9ANNE</name>
<evidence type="ECO:0000256" key="10">
    <source>
        <dbReference type="ARBA" id="ARBA00023242"/>
    </source>
</evidence>
<organism evidence="16 17">
    <name type="scientific">Paralvinella palmiformis</name>
    <dbReference type="NCBI Taxonomy" id="53620"/>
    <lineage>
        <taxon>Eukaryota</taxon>
        <taxon>Metazoa</taxon>
        <taxon>Spiralia</taxon>
        <taxon>Lophotrochozoa</taxon>
        <taxon>Annelida</taxon>
        <taxon>Polychaeta</taxon>
        <taxon>Sedentaria</taxon>
        <taxon>Canalipalpata</taxon>
        <taxon>Terebellida</taxon>
        <taxon>Terebelliformia</taxon>
        <taxon>Alvinellidae</taxon>
        <taxon>Paralvinella</taxon>
    </lineage>
</organism>
<dbReference type="Pfam" id="PF00870">
    <property type="entry name" value="P53"/>
    <property type="match status" value="1"/>
</dbReference>
<dbReference type="EMBL" id="JAODUP010000045">
    <property type="protein sequence ID" value="KAK2165777.1"/>
    <property type="molecule type" value="Genomic_DNA"/>
</dbReference>
<dbReference type="CDD" id="cd08367">
    <property type="entry name" value="P53"/>
    <property type="match status" value="1"/>
</dbReference>
<evidence type="ECO:0000259" key="14">
    <source>
        <dbReference type="Pfam" id="PF00870"/>
    </source>
</evidence>
<evidence type="ECO:0000256" key="12">
    <source>
        <dbReference type="PIRSR" id="PIRSR602117-2"/>
    </source>
</evidence>
<dbReference type="SUPFAM" id="SSF49417">
    <property type="entry name" value="p53-like transcription factors"/>
    <property type="match status" value="1"/>
</dbReference>
<dbReference type="GO" id="GO:0051262">
    <property type="term" value="P:protein tetramerization"/>
    <property type="evidence" value="ECO:0007669"/>
    <property type="project" value="InterPro"/>
</dbReference>
<evidence type="ECO:0000256" key="6">
    <source>
        <dbReference type="ARBA" id="ARBA00023015"/>
    </source>
</evidence>
<keyword evidence="4 11" id="KW-0479">Metal-binding</keyword>
<comment type="cofactor">
    <cofactor evidence="11">
        <name>Zn(2+)</name>
        <dbReference type="ChEBI" id="CHEBI:29105"/>
    </cofactor>
    <text evidence="11">Binds 1 zinc ion per subunit.</text>
</comment>
<dbReference type="Proteomes" id="UP001208570">
    <property type="component" value="Unassembled WGS sequence"/>
</dbReference>
<evidence type="ECO:0000256" key="13">
    <source>
        <dbReference type="SAM" id="MobiDB-lite"/>
    </source>
</evidence>
<dbReference type="GO" id="GO:0000981">
    <property type="term" value="F:DNA-binding transcription factor activity, RNA polymerase II-specific"/>
    <property type="evidence" value="ECO:0007669"/>
    <property type="project" value="TreeGrafter"/>
</dbReference>
<feature type="binding site" evidence="11">
    <location>
        <position position="237"/>
    </location>
    <ligand>
        <name>Zn(2+)</name>
        <dbReference type="ChEBI" id="CHEBI:29105"/>
    </ligand>
</feature>
<dbReference type="PRINTS" id="PR00386">
    <property type="entry name" value="P53SUPPRESSR"/>
</dbReference>
<dbReference type="InterPro" id="IPR011615">
    <property type="entry name" value="p53_DNA-bd"/>
</dbReference>
<keyword evidence="5 11" id="KW-0862">Zinc</keyword>
<evidence type="ECO:0000256" key="4">
    <source>
        <dbReference type="ARBA" id="ARBA00022723"/>
    </source>
</evidence>
<evidence type="ECO:0008006" key="18">
    <source>
        <dbReference type="Google" id="ProtNLM"/>
    </source>
</evidence>
<dbReference type="InterPro" id="IPR010991">
    <property type="entry name" value="p53_tetrameristn"/>
</dbReference>
<gene>
    <name evidence="16" type="ORF">LSH36_45g04026</name>
</gene>
<keyword evidence="17" id="KW-1185">Reference proteome</keyword>
<dbReference type="InterPro" id="IPR012346">
    <property type="entry name" value="p53/RUNT-type_TF_DNA-bd_sf"/>
</dbReference>
<evidence type="ECO:0000256" key="2">
    <source>
        <dbReference type="ARBA" id="ARBA00006167"/>
    </source>
</evidence>
<dbReference type="GO" id="GO:0005634">
    <property type="term" value="C:nucleus"/>
    <property type="evidence" value="ECO:0007669"/>
    <property type="project" value="UniProtKB-SubCell"/>
</dbReference>